<dbReference type="InterPro" id="IPR025463">
    <property type="entry name" value="DUF4314"/>
</dbReference>
<reference evidence="2" key="1">
    <citation type="journal article" date="2014" name="Front. Microbiol.">
        <title>High frequency of phylogenetically diverse reductive dehalogenase-homologous genes in deep subseafloor sedimentary metagenomes.</title>
        <authorList>
            <person name="Kawai M."/>
            <person name="Futagami T."/>
            <person name="Toyoda A."/>
            <person name="Takaki Y."/>
            <person name="Nishi S."/>
            <person name="Hori S."/>
            <person name="Arai W."/>
            <person name="Tsubouchi T."/>
            <person name="Morono Y."/>
            <person name="Uchiyama I."/>
            <person name="Ito T."/>
            <person name="Fujiyama A."/>
            <person name="Inagaki F."/>
            <person name="Takami H."/>
        </authorList>
    </citation>
    <scope>NUCLEOTIDE SEQUENCE</scope>
    <source>
        <strain evidence="2">Expedition CK06-06</strain>
    </source>
</reference>
<gene>
    <name evidence="2" type="ORF">S12H4_04219</name>
</gene>
<dbReference type="AlphaFoldDB" id="X1SB34"/>
<name>X1SB34_9ZZZZ</name>
<feature type="domain" description="DUF4314" evidence="1">
    <location>
        <begin position="6"/>
        <end position="65"/>
    </location>
</feature>
<proteinExistence type="predicted"/>
<evidence type="ECO:0000313" key="2">
    <source>
        <dbReference type="EMBL" id="GAI72635.1"/>
    </source>
</evidence>
<organism evidence="2">
    <name type="scientific">marine sediment metagenome</name>
    <dbReference type="NCBI Taxonomy" id="412755"/>
    <lineage>
        <taxon>unclassified sequences</taxon>
        <taxon>metagenomes</taxon>
        <taxon>ecological metagenomes</taxon>
    </lineage>
</organism>
<sequence length="67" mass="7838">MAKTVKVGDRVELLFINDTWTKLQKGDKGTVFKIENEDDDALIWIDWDNGERLALLEEIDKFKIVKE</sequence>
<evidence type="ECO:0000259" key="1">
    <source>
        <dbReference type="Pfam" id="PF14192"/>
    </source>
</evidence>
<dbReference type="EMBL" id="BARW01001270">
    <property type="protein sequence ID" value="GAI72635.1"/>
    <property type="molecule type" value="Genomic_DNA"/>
</dbReference>
<comment type="caution">
    <text evidence="2">The sequence shown here is derived from an EMBL/GenBank/DDBJ whole genome shotgun (WGS) entry which is preliminary data.</text>
</comment>
<accession>X1SB34</accession>
<dbReference type="Pfam" id="PF14192">
    <property type="entry name" value="DUF4314"/>
    <property type="match status" value="1"/>
</dbReference>
<protein>
    <recommendedName>
        <fullName evidence="1">DUF4314 domain-containing protein</fullName>
    </recommendedName>
</protein>